<dbReference type="OrthoDB" id="5513845at2"/>
<reference evidence="2 3" key="1">
    <citation type="submission" date="2019-06" db="EMBL/GenBank/DDBJ databases">
        <title>Persicimonas caeni gen. nov., sp. nov., a predatory bacterium isolated from solar saltern.</title>
        <authorList>
            <person name="Wang S."/>
        </authorList>
    </citation>
    <scope>NUCLEOTIDE SEQUENCE [LARGE SCALE GENOMIC DNA]</scope>
    <source>
        <strain evidence="2 3">YN101</strain>
    </source>
</reference>
<evidence type="ECO:0000313" key="2">
    <source>
        <dbReference type="EMBL" id="QDG50075.1"/>
    </source>
</evidence>
<dbReference type="AlphaFoldDB" id="A0A4Y6PQL6"/>
<evidence type="ECO:0000313" key="3">
    <source>
        <dbReference type="Proteomes" id="UP000315995"/>
    </source>
</evidence>
<organism evidence="2 3">
    <name type="scientific">Persicimonas caeni</name>
    <dbReference type="NCBI Taxonomy" id="2292766"/>
    <lineage>
        <taxon>Bacteria</taxon>
        <taxon>Deltaproteobacteria</taxon>
        <taxon>Bradymonadales</taxon>
        <taxon>Bradymonadaceae</taxon>
        <taxon>Persicimonas</taxon>
    </lineage>
</organism>
<dbReference type="EMBL" id="CP041186">
    <property type="protein sequence ID" value="QDG50075.1"/>
    <property type="molecule type" value="Genomic_DNA"/>
</dbReference>
<gene>
    <name evidence="2" type="ORF">FIV42_04790</name>
</gene>
<dbReference type="Proteomes" id="UP000315995">
    <property type="component" value="Chromosome"/>
</dbReference>
<feature type="region of interest" description="Disordered" evidence="1">
    <location>
        <begin position="32"/>
        <end position="127"/>
    </location>
</feature>
<accession>A0A4Y6PQL6</accession>
<evidence type="ECO:0000256" key="1">
    <source>
        <dbReference type="SAM" id="MobiDB-lite"/>
    </source>
</evidence>
<sequence length="199" mass="21477">MKRLTIALDWPGGHGWMVLILVVSTVLAPACTSTSQKKTETAEDEVIGRPPPADEDPFFVKSMPGEAVPVAASGSIGDEEEEEVDEPKAPGDSTQPNDSDEDKGRELAAKAPETETSEPEPRSSTRVDQPQCFSCVRICPVEGDCSEAKEDVICGWGVHEQSQEAKRRAKAECDATLDMARQMPMWSEIAGECPAATCR</sequence>
<keyword evidence="3" id="KW-1185">Reference proteome</keyword>
<protein>
    <submittedName>
        <fullName evidence="2">Uncharacterized protein</fullName>
    </submittedName>
</protein>
<accession>A0A5B8Y5J2</accession>
<dbReference type="RefSeq" id="WP_141196571.1">
    <property type="nucleotide sequence ID" value="NZ_CP041186.1"/>
</dbReference>
<proteinExistence type="predicted"/>
<name>A0A4Y6PQL6_PERCE</name>